<dbReference type="EMBL" id="JABSTQ010010267">
    <property type="protein sequence ID" value="KAG0422135.1"/>
    <property type="molecule type" value="Genomic_DNA"/>
</dbReference>
<sequence length="381" mass="43246">MLLSSAATAIFAMVFFVLWYVIEVSSKNDGQDFFAASCQQFSSIFQLTLLNETDPCDDFYHYVCGGWKARNPNEYSVKTEHQQRIVSLMETILLQRRQSAKTIDDKALFLYDSCMTLGPNQETLRMMMREAGVDNDADSGEHPLEKMIRINALFGVSILFDIKRSTTITSVLNKTLSSETFKKIDEVNKFLLSRRVEDVSMASTRRFKLADGGIFAGNVRLSTVFMYLGKYLKQKFEEEDCIGADSSEVLTTLGSFLESFKNETLHRFLDWSALRRAAPMADPSLVEGKYRHMYCFDNLERVLRHPTSANYLLTLVAPGDHTMRQASNLINAVVDASLFLISTTDWMGTAEKRAVGRKMNNIKRVLGYPRGPMAGKQFFSR</sequence>
<evidence type="ECO:0000313" key="2">
    <source>
        <dbReference type="Proteomes" id="UP000805193"/>
    </source>
</evidence>
<evidence type="ECO:0000313" key="1">
    <source>
        <dbReference type="EMBL" id="KAG0422135.1"/>
    </source>
</evidence>
<proteinExistence type="predicted"/>
<reference evidence="1 2" key="1">
    <citation type="journal article" date="2020" name="Cell">
        <title>Large-Scale Comparative Analyses of Tick Genomes Elucidate Their Genetic Diversity and Vector Capacities.</title>
        <authorList>
            <consortium name="Tick Genome and Microbiome Consortium (TIGMIC)"/>
            <person name="Jia N."/>
            <person name="Wang J."/>
            <person name="Shi W."/>
            <person name="Du L."/>
            <person name="Sun Y."/>
            <person name="Zhan W."/>
            <person name="Jiang J.F."/>
            <person name="Wang Q."/>
            <person name="Zhang B."/>
            <person name="Ji P."/>
            <person name="Bell-Sakyi L."/>
            <person name="Cui X.M."/>
            <person name="Yuan T.T."/>
            <person name="Jiang B.G."/>
            <person name="Yang W.F."/>
            <person name="Lam T.T."/>
            <person name="Chang Q.C."/>
            <person name="Ding S.J."/>
            <person name="Wang X.J."/>
            <person name="Zhu J.G."/>
            <person name="Ruan X.D."/>
            <person name="Zhao L."/>
            <person name="Wei J.T."/>
            <person name="Ye R.Z."/>
            <person name="Que T.C."/>
            <person name="Du C.H."/>
            <person name="Zhou Y.H."/>
            <person name="Cheng J.X."/>
            <person name="Dai P.F."/>
            <person name="Guo W.B."/>
            <person name="Han X.H."/>
            <person name="Huang E.J."/>
            <person name="Li L.F."/>
            <person name="Wei W."/>
            <person name="Gao Y.C."/>
            <person name="Liu J.Z."/>
            <person name="Shao H.Z."/>
            <person name="Wang X."/>
            <person name="Wang C.C."/>
            <person name="Yang T.C."/>
            <person name="Huo Q.B."/>
            <person name="Li W."/>
            <person name="Chen H.Y."/>
            <person name="Chen S.E."/>
            <person name="Zhou L.G."/>
            <person name="Ni X.B."/>
            <person name="Tian J.H."/>
            <person name="Sheng Y."/>
            <person name="Liu T."/>
            <person name="Pan Y.S."/>
            <person name="Xia L.Y."/>
            <person name="Li J."/>
            <person name="Zhao F."/>
            <person name="Cao W.C."/>
        </authorList>
    </citation>
    <scope>NUCLEOTIDE SEQUENCE [LARGE SCALE GENOMIC DNA]</scope>
    <source>
        <strain evidence="1">Iper-2018</strain>
    </source>
</reference>
<accession>A0AC60PME7</accession>
<protein>
    <submittedName>
        <fullName evidence="1">Uncharacterized protein</fullName>
    </submittedName>
</protein>
<comment type="caution">
    <text evidence="1">The sequence shown here is derived from an EMBL/GenBank/DDBJ whole genome shotgun (WGS) entry which is preliminary data.</text>
</comment>
<gene>
    <name evidence="1" type="ORF">HPB47_002007</name>
</gene>
<organism evidence="1 2">
    <name type="scientific">Ixodes persulcatus</name>
    <name type="common">Taiga tick</name>
    <dbReference type="NCBI Taxonomy" id="34615"/>
    <lineage>
        <taxon>Eukaryota</taxon>
        <taxon>Metazoa</taxon>
        <taxon>Ecdysozoa</taxon>
        <taxon>Arthropoda</taxon>
        <taxon>Chelicerata</taxon>
        <taxon>Arachnida</taxon>
        <taxon>Acari</taxon>
        <taxon>Parasitiformes</taxon>
        <taxon>Ixodida</taxon>
        <taxon>Ixodoidea</taxon>
        <taxon>Ixodidae</taxon>
        <taxon>Ixodinae</taxon>
        <taxon>Ixodes</taxon>
    </lineage>
</organism>
<keyword evidence="2" id="KW-1185">Reference proteome</keyword>
<dbReference type="Proteomes" id="UP000805193">
    <property type="component" value="Unassembled WGS sequence"/>
</dbReference>
<name>A0AC60PME7_IXOPE</name>